<feature type="transmembrane region" description="Helical" evidence="6">
    <location>
        <begin position="233"/>
        <end position="254"/>
    </location>
</feature>
<feature type="transmembrane region" description="Helical" evidence="6">
    <location>
        <begin position="205"/>
        <end position="227"/>
    </location>
</feature>
<organism evidence="8 9">
    <name type="scientific">Halocaridina rubra</name>
    <name type="common">Hawaiian red shrimp</name>
    <dbReference type="NCBI Taxonomy" id="373956"/>
    <lineage>
        <taxon>Eukaryota</taxon>
        <taxon>Metazoa</taxon>
        <taxon>Ecdysozoa</taxon>
        <taxon>Arthropoda</taxon>
        <taxon>Crustacea</taxon>
        <taxon>Multicrustacea</taxon>
        <taxon>Malacostraca</taxon>
        <taxon>Eumalacostraca</taxon>
        <taxon>Eucarida</taxon>
        <taxon>Decapoda</taxon>
        <taxon>Pleocyemata</taxon>
        <taxon>Caridea</taxon>
        <taxon>Atyoidea</taxon>
        <taxon>Atyidae</taxon>
        <taxon>Halocaridina</taxon>
    </lineage>
</organism>
<dbReference type="InterPro" id="IPR022764">
    <property type="entry name" value="Peptidase_S54_rhomboid_dom"/>
</dbReference>
<dbReference type="InterPro" id="IPR035952">
    <property type="entry name" value="Rhomboid-like_sf"/>
</dbReference>
<feature type="transmembrane region" description="Helical" evidence="6">
    <location>
        <begin position="325"/>
        <end position="346"/>
    </location>
</feature>
<protein>
    <submittedName>
        <fullName evidence="8">Rhomboid-related protein 2</fullName>
        <ecNumber evidence="8">3.4.21.105</ecNumber>
    </submittedName>
</protein>
<feature type="transmembrane region" description="Helical" evidence="6">
    <location>
        <begin position="174"/>
        <end position="193"/>
    </location>
</feature>
<dbReference type="EC" id="3.4.21.105" evidence="8"/>
<dbReference type="InterPro" id="IPR051739">
    <property type="entry name" value="Rhomboid_IM_Serine_Proteases"/>
</dbReference>
<feature type="domain" description="Peptidase S54 rhomboid" evidence="7">
    <location>
        <begin position="170"/>
        <end position="314"/>
    </location>
</feature>
<dbReference type="Gene3D" id="1.20.1540.10">
    <property type="entry name" value="Rhomboid-like"/>
    <property type="match status" value="1"/>
</dbReference>
<proteinExistence type="inferred from homology"/>
<evidence type="ECO:0000259" key="7">
    <source>
        <dbReference type="Pfam" id="PF01694"/>
    </source>
</evidence>
<comment type="similarity">
    <text evidence="2">Belongs to the peptidase S54 family.</text>
</comment>
<feature type="transmembrane region" description="Helical" evidence="6">
    <location>
        <begin position="294"/>
        <end position="313"/>
    </location>
</feature>
<evidence type="ECO:0000313" key="9">
    <source>
        <dbReference type="Proteomes" id="UP001381693"/>
    </source>
</evidence>
<dbReference type="EMBL" id="JAXCGZ010011820">
    <property type="protein sequence ID" value="KAK7074093.1"/>
    <property type="molecule type" value="Genomic_DNA"/>
</dbReference>
<evidence type="ECO:0000256" key="1">
    <source>
        <dbReference type="ARBA" id="ARBA00004141"/>
    </source>
</evidence>
<evidence type="ECO:0000256" key="6">
    <source>
        <dbReference type="SAM" id="Phobius"/>
    </source>
</evidence>
<dbReference type="Proteomes" id="UP001381693">
    <property type="component" value="Unassembled WGS sequence"/>
</dbReference>
<evidence type="ECO:0000256" key="5">
    <source>
        <dbReference type="ARBA" id="ARBA00023136"/>
    </source>
</evidence>
<keyword evidence="8" id="KW-0378">Hydrolase</keyword>
<comment type="caution">
    <text evidence="8">The sequence shown here is derived from an EMBL/GenBank/DDBJ whole genome shotgun (WGS) entry which is preliminary data.</text>
</comment>
<sequence length="373" mass="42894">MPRPENTEETLTLRKFIGDKWDQNDQDKISYSKLRELILNSDVADKAPNSVIIRLLTKAHKNPDDYIGRDEPLILEDTVDGVYTPRRDKKKDMVSHAALVVLPRCDRTLDKRSYIDEYSWRRLPIIMILAALLEMVTFVYYWVDMDQPMTASGPVPIYSSLIYNPFRRYECWRYITYALIHSGYMHLIINLLAQTFLGIPLEKVYAWWRVGIIYLAGVLFGSLAHSITSPKSYLAGASGGVYAIIFAHLGNMILNWSKMQYRWRQLGLILFIFILNISSAIHDKYFSSTQSNTGHMAHLGGAIAGILVGIYILKILKNNREKYCWWVAFTAFFILLGIGIILNIALPVPDFFPDSDMSKLCLARSSYFQKQHE</sequence>
<feature type="transmembrane region" description="Helical" evidence="6">
    <location>
        <begin position="266"/>
        <end position="282"/>
    </location>
</feature>
<evidence type="ECO:0000313" key="8">
    <source>
        <dbReference type="EMBL" id="KAK7074093.1"/>
    </source>
</evidence>
<evidence type="ECO:0000256" key="4">
    <source>
        <dbReference type="ARBA" id="ARBA00022989"/>
    </source>
</evidence>
<keyword evidence="9" id="KW-1185">Reference proteome</keyword>
<feature type="transmembrane region" description="Helical" evidence="6">
    <location>
        <begin position="123"/>
        <end position="143"/>
    </location>
</feature>
<accession>A0AAN9A3W3</accession>
<evidence type="ECO:0000256" key="3">
    <source>
        <dbReference type="ARBA" id="ARBA00022692"/>
    </source>
</evidence>
<dbReference type="GO" id="GO:0004252">
    <property type="term" value="F:serine-type endopeptidase activity"/>
    <property type="evidence" value="ECO:0007669"/>
    <property type="project" value="InterPro"/>
</dbReference>
<evidence type="ECO:0000256" key="2">
    <source>
        <dbReference type="ARBA" id="ARBA00009045"/>
    </source>
</evidence>
<keyword evidence="3 6" id="KW-0812">Transmembrane</keyword>
<keyword evidence="4 6" id="KW-1133">Transmembrane helix</keyword>
<dbReference type="PANTHER" id="PTHR45840:SF8">
    <property type="entry name" value="RHOMBOID PROTEASE"/>
    <property type="match status" value="1"/>
</dbReference>
<dbReference type="AlphaFoldDB" id="A0AAN9A3W3"/>
<dbReference type="PANTHER" id="PTHR45840">
    <property type="entry name" value="RHOMBOID-RELATED PROTEIN"/>
    <property type="match status" value="1"/>
</dbReference>
<dbReference type="SUPFAM" id="SSF144091">
    <property type="entry name" value="Rhomboid-like"/>
    <property type="match status" value="1"/>
</dbReference>
<dbReference type="GO" id="GO:0016020">
    <property type="term" value="C:membrane"/>
    <property type="evidence" value="ECO:0007669"/>
    <property type="project" value="UniProtKB-SubCell"/>
</dbReference>
<keyword evidence="5 6" id="KW-0472">Membrane</keyword>
<comment type="subcellular location">
    <subcellularLocation>
        <location evidence="1">Membrane</location>
        <topology evidence="1">Multi-pass membrane protein</topology>
    </subcellularLocation>
</comment>
<dbReference type="Pfam" id="PF01694">
    <property type="entry name" value="Rhomboid"/>
    <property type="match status" value="1"/>
</dbReference>
<gene>
    <name evidence="8" type="primary">RHBDL2_2</name>
    <name evidence="8" type="ORF">SK128_015688</name>
</gene>
<reference evidence="8 9" key="1">
    <citation type="submission" date="2023-11" db="EMBL/GenBank/DDBJ databases">
        <title>Halocaridina rubra genome assembly.</title>
        <authorList>
            <person name="Smith C."/>
        </authorList>
    </citation>
    <scope>NUCLEOTIDE SEQUENCE [LARGE SCALE GENOMIC DNA]</scope>
    <source>
        <strain evidence="8">EP-1</strain>
        <tissue evidence="8">Whole</tissue>
    </source>
</reference>
<name>A0AAN9A3W3_HALRR</name>